<proteinExistence type="predicted"/>
<dbReference type="GO" id="GO:0016887">
    <property type="term" value="F:ATP hydrolysis activity"/>
    <property type="evidence" value="ECO:0007669"/>
    <property type="project" value="InterPro"/>
</dbReference>
<name>A0A1T4PIB8_9FIRM</name>
<reference evidence="2 3" key="1">
    <citation type="submission" date="2017-02" db="EMBL/GenBank/DDBJ databases">
        <authorList>
            <person name="Peterson S.W."/>
        </authorList>
    </citation>
    <scope>NUCLEOTIDE SEQUENCE [LARGE SCALE GENOMIC DNA]</scope>
    <source>
        <strain evidence="2 3">ATCC 17233</strain>
    </source>
</reference>
<dbReference type="GO" id="GO:0005524">
    <property type="term" value="F:ATP binding"/>
    <property type="evidence" value="ECO:0007669"/>
    <property type="project" value="InterPro"/>
</dbReference>
<evidence type="ECO:0000259" key="1">
    <source>
        <dbReference type="Pfam" id="PF00004"/>
    </source>
</evidence>
<sequence>MNINQAKNYIKNDVSLYLLKDEWGEYRIPVVRQRPIFLLGAPGIGKTAIMEQVASELGIALVSYSMTHHTRQSALGLPFIKHETYEGMEYDVSEYTMSEIIASIYSVMKESGVKEGILFLDEINCVSETLAPSMLQFLQYKVFGKHKVPDGWVIVTAGNPPEYNKSVREFDVVTMDRLKVLTVEADYDTWKKYAREHNVRSEITSFLEIHKDFFYHMEMTVNGRSYVTARGWEDLSTILNLYNEKNLPVDETLVGQYIRNNKIVKEFTAYYDLYNKYKKDYRLDDILSGNAPETAYIRGNKAGFDERLSVLGMLMDKVISEIKDVMETSEYLTELLKLLKALKTNIAEKNDTTEMISFMEKLVDGQKKRKDNLAKASSLSDKDKYRFRRIIEFFSNSIKILVEKGNENKDVNDAFAVVKAGFDDEVAEMKESVSNVKARLHNLFEYVGKAFEEGNEMLLLVTELTVNENSSRFIAQFGSEDYTRASETLMISERQDAIKQEILELEI</sequence>
<dbReference type="EMBL" id="FUXA01000012">
    <property type="protein sequence ID" value="SJZ91161.1"/>
    <property type="molecule type" value="Genomic_DNA"/>
</dbReference>
<dbReference type="RefSeq" id="WP_078787815.1">
    <property type="nucleotide sequence ID" value="NZ_CAJOJK010000004.1"/>
</dbReference>
<protein>
    <submittedName>
        <fullName evidence="2">ATPase family associated with various cellular activities (AAA)</fullName>
    </submittedName>
</protein>
<evidence type="ECO:0000313" key="3">
    <source>
        <dbReference type="Proteomes" id="UP000189857"/>
    </source>
</evidence>
<gene>
    <name evidence="2" type="ORF">SAMN02745110_02007</name>
</gene>
<dbReference type="InterPro" id="IPR003959">
    <property type="entry name" value="ATPase_AAA_core"/>
</dbReference>
<evidence type="ECO:0000313" key="2">
    <source>
        <dbReference type="EMBL" id="SJZ91161.1"/>
    </source>
</evidence>
<dbReference type="SUPFAM" id="SSF52540">
    <property type="entry name" value="P-loop containing nucleoside triphosphate hydrolases"/>
    <property type="match status" value="1"/>
</dbReference>
<dbReference type="Proteomes" id="UP000189857">
    <property type="component" value="Unassembled WGS sequence"/>
</dbReference>
<dbReference type="OrthoDB" id="9808317at2"/>
<dbReference type="CDD" id="cd00009">
    <property type="entry name" value="AAA"/>
    <property type="match status" value="1"/>
</dbReference>
<keyword evidence="3" id="KW-1185">Reference proteome</keyword>
<dbReference type="AlphaFoldDB" id="A0A1T4PIB8"/>
<feature type="domain" description="ATPase AAA-type core" evidence="1">
    <location>
        <begin position="37"/>
        <end position="130"/>
    </location>
</feature>
<dbReference type="Gene3D" id="3.40.50.300">
    <property type="entry name" value="P-loop containing nucleotide triphosphate hydrolases"/>
    <property type="match status" value="1"/>
</dbReference>
<accession>A0A1T4PIB8</accession>
<dbReference type="Pfam" id="PF00004">
    <property type="entry name" value="AAA"/>
    <property type="match status" value="1"/>
</dbReference>
<organism evidence="2 3">
    <name type="scientific">Eubacterium ruminantium</name>
    <dbReference type="NCBI Taxonomy" id="42322"/>
    <lineage>
        <taxon>Bacteria</taxon>
        <taxon>Bacillati</taxon>
        <taxon>Bacillota</taxon>
        <taxon>Clostridia</taxon>
        <taxon>Eubacteriales</taxon>
        <taxon>Eubacteriaceae</taxon>
        <taxon>Eubacterium</taxon>
    </lineage>
</organism>
<dbReference type="InterPro" id="IPR027417">
    <property type="entry name" value="P-loop_NTPase"/>
</dbReference>